<feature type="binding site" evidence="17">
    <location>
        <position position="313"/>
    </location>
    <ligand>
        <name>(6S)-NADPHX</name>
        <dbReference type="ChEBI" id="CHEBI:64076"/>
    </ligand>
</feature>
<dbReference type="NCBIfam" id="TIGR00196">
    <property type="entry name" value="yjeF_cterm"/>
    <property type="match status" value="1"/>
</dbReference>
<comment type="similarity">
    <text evidence="18">Belongs to the NnrE/AIBP family.</text>
</comment>
<dbReference type="InterPro" id="IPR004443">
    <property type="entry name" value="YjeF_N_dom"/>
</dbReference>
<evidence type="ECO:0000256" key="1">
    <source>
        <dbReference type="ARBA" id="ARBA00000013"/>
    </source>
</evidence>
<dbReference type="EC" id="5.1.99.6" evidence="19"/>
<dbReference type="Pfam" id="PF03853">
    <property type="entry name" value="YjeF_N"/>
    <property type="match status" value="1"/>
</dbReference>
<dbReference type="RefSeq" id="WP_075798302.1">
    <property type="nucleotide sequence ID" value="NZ_CP015583.1"/>
</dbReference>
<dbReference type="PROSITE" id="PS51385">
    <property type="entry name" value="YJEF_N"/>
    <property type="match status" value="1"/>
</dbReference>
<keyword evidence="10 17" id="KW-0520">NAD</keyword>
<comment type="cofactor">
    <cofactor evidence="18 19">
        <name>K(+)</name>
        <dbReference type="ChEBI" id="CHEBI:29103"/>
    </cofactor>
    <text evidence="18 19">Binds 1 potassium ion per subunit.</text>
</comment>
<evidence type="ECO:0000256" key="8">
    <source>
        <dbReference type="ARBA" id="ARBA00022857"/>
    </source>
</evidence>
<comment type="caution">
    <text evidence="18">Lacks conserved residue(s) required for the propagation of feature annotation.</text>
</comment>
<feature type="domain" description="YjeF N-terminal" evidence="21">
    <location>
        <begin position="18"/>
        <end position="211"/>
    </location>
</feature>
<feature type="binding site" evidence="18">
    <location>
        <begin position="64"/>
        <end position="68"/>
    </location>
    <ligand>
        <name>(6S)-NADPHX</name>
        <dbReference type="ChEBI" id="CHEBI:64076"/>
    </ligand>
</feature>
<dbReference type="EC" id="4.2.1.136" evidence="19"/>
<feature type="binding site" evidence="18">
    <location>
        <position position="65"/>
    </location>
    <ligand>
        <name>K(+)</name>
        <dbReference type="ChEBI" id="CHEBI:29103"/>
    </ligand>
</feature>
<evidence type="ECO:0000256" key="19">
    <source>
        <dbReference type="PIRNR" id="PIRNR017184"/>
    </source>
</evidence>
<feature type="binding site" evidence="17">
    <location>
        <position position="253"/>
    </location>
    <ligand>
        <name>(6S)-NADPHX</name>
        <dbReference type="ChEBI" id="CHEBI:64076"/>
    </ligand>
</feature>
<protein>
    <recommendedName>
        <fullName evidence="19">Bifunctional NAD(P)H-hydrate repair enzyme</fullName>
    </recommendedName>
    <alternativeName>
        <fullName evidence="19">Nicotinamide nucleotide repair protein</fullName>
    </alternativeName>
    <domain>
        <recommendedName>
            <fullName evidence="19">ADP-dependent (S)-NAD(P)H-hydrate dehydratase</fullName>
            <ecNumber evidence="19">4.2.1.136</ecNumber>
        </recommendedName>
        <alternativeName>
            <fullName evidence="19">ADP-dependent NAD(P)HX dehydratase</fullName>
        </alternativeName>
    </domain>
    <domain>
        <recommendedName>
            <fullName evidence="19">NAD(P)H-hydrate epimerase</fullName>
            <ecNumber evidence="19">5.1.99.6</ecNumber>
        </recommendedName>
    </domain>
</protein>
<evidence type="ECO:0000256" key="14">
    <source>
        <dbReference type="ARBA" id="ARBA00025153"/>
    </source>
</evidence>
<dbReference type="Gene3D" id="3.40.1190.20">
    <property type="match status" value="1"/>
</dbReference>
<comment type="similarity">
    <text evidence="17">Belongs to the NnrD/CARKD family.</text>
</comment>
<feature type="binding site" evidence="17">
    <location>
        <position position="422"/>
    </location>
    <ligand>
        <name>AMP</name>
        <dbReference type="ChEBI" id="CHEBI:456215"/>
    </ligand>
</feature>
<dbReference type="InterPro" id="IPR000631">
    <property type="entry name" value="CARKD"/>
</dbReference>
<comment type="catalytic activity">
    <reaction evidence="16 17 19">
        <text>(6S)-NADPHX + ADP = AMP + phosphate + NADPH + H(+)</text>
        <dbReference type="Rhea" id="RHEA:32235"/>
        <dbReference type="ChEBI" id="CHEBI:15378"/>
        <dbReference type="ChEBI" id="CHEBI:43474"/>
        <dbReference type="ChEBI" id="CHEBI:57783"/>
        <dbReference type="ChEBI" id="CHEBI:64076"/>
        <dbReference type="ChEBI" id="CHEBI:456215"/>
        <dbReference type="ChEBI" id="CHEBI:456216"/>
        <dbReference type="EC" id="4.2.1.136"/>
    </reaction>
</comment>
<dbReference type="GO" id="GO:0052856">
    <property type="term" value="F:NAD(P)HX epimerase activity"/>
    <property type="evidence" value="ECO:0007669"/>
    <property type="project" value="UniProtKB-UniRule"/>
</dbReference>
<comment type="catalytic activity">
    <reaction evidence="2 18 19">
        <text>(6R)-NADPHX = (6S)-NADPHX</text>
        <dbReference type="Rhea" id="RHEA:32227"/>
        <dbReference type="ChEBI" id="CHEBI:64076"/>
        <dbReference type="ChEBI" id="CHEBI:64077"/>
        <dbReference type="EC" id="5.1.99.6"/>
    </reaction>
</comment>
<dbReference type="PROSITE" id="PS01049">
    <property type="entry name" value="YJEF_C_1"/>
    <property type="match status" value="1"/>
</dbReference>
<evidence type="ECO:0000256" key="5">
    <source>
        <dbReference type="ARBA" id="ARBA00022723"/>
    </source>
</evidence>
<dbReference type="InterPro" id="IPR017953">
    <property type="entry name" value="Carbohydrate_kinase_pred_CS"/>
</dbReference>
<comment type="function">
    <text evidence="14 19">Bifunctional enzyme that catalyzes the epimerization of the S- and R-forms of NAD(P)HX and the dehydration of the S-form of NAD(P)HX at the expense of ADP, which is converted to AMP. This allows the repair of both epimers of NAD(P)HX, a damaged form of NAD(P)H that is a result of enzymatic or heat-dependent hydration.</text>
</comment>
<dbReference type="Gene3D" id="3.40.50.10260">
    <property type="entry name" value="YjeF N-terminal domain"/>
    <property type="match status" value="1"/>
</dbReference>
<keyword evidence="8 17" id="KW-0521">NADP</keyword>
<evidence type="ECO:0000256" key="12">
    <source>
        <dbReference type="ARBA" id="ARBA00023239"/>
    </source>
</evidence>
<evidence type="ECO:0000256" key="7">
    <source>
        <dbReference type="ARBA" id="ARBA00022840"/>
    </source>
</evidence>
<evidence type="ECO:0000256" key="9">
    <source>
        <dbReference type="ARBA" id="ARBA00022958"/>
    </source>
</evidence>
<dbReference type="GO" id="GO:0005524">
    <property type="term" value="F:ATP binding"/>
    <property type="evidence" value="ECO:0007669"/>
    <property type="project" value="UniProtKB-UniRule"/>
</dbReference>
<keyword evidence="5 18" id="KW-0479">Metal-binding</keyword>
<dbReference type="InterPro" id="IPR036652">
    <property type="entry name" value="YjeF_N_dom_sf"/>
</dbReference>
<gene>
    <name evidence="18" type="primary">nnrE</name>
    <name evidence="17" type="synonym">nnrD</name>
    <name evidence="22" type="ORF">RGI145_10505</name>
</gene>
<feature type="binding site" evidence="17">
    <location>
        <position position="360"/>
    </location>
    <ligand>
        <name>(6S)-NADPHX</name>
        <dbReference type="ChEBI" id="CHEBI:64076"/>
    </ligand>
</feature>
<evidence type="ECO:0000256" key="6">
    <source>
        <dbReference type="ARBA" id="ARBA00022741"/>
    </source>
</evidence>
<evidence type="ECO:0000256" key="11">
    <source>
        <dbReference type="ARBA" id="ARBA00023235"/>
    </source>
</evidence>
<dbReference type="InterPro" id="IPR029056">
    <property type="entry name" value="Ribokinase-like"/>
</dbReference>
<proteinExistence type="inferred from homology"/>
<dbReference type="EMBL" id="CP015583">
    <property type="protein sequence ID" value="APT57463.1"/>
    <property type="molecule type" value="Genomic_DNA"/>
</dbReference>
<evidence type="ECO:0000256" key="15">
    <source>
        <dbReference type="ARBA" id="ARBA00048238"/>
    </source>
</evidence>
<dbReference type="GO" id="GO:0046496">
    <property type="term" value="P:nicotinamide nucleotide metabolic process"/>
    <property type="evidence" value="ECO:0007669"/>
    <property type="project" value="UniProtKB-UniRule"/>
</dbReference>
<comment type="subunit">
    <text evidence="17">Homotetramer.</text>
</comment>
<dbReference type="InterPro" id="IPR030677">
    <property type="entry name" value="Nnr"/>
</dbReference>
<dbReference type="PIRSF" id="PIRSF017184">
    <property type="entry name" value="Nnr"/>
    <property type="match status" value="1"/>
</dbReference>
<comment type="cofactor">
    <cofactor evidence="17">
        <name>Mg(2+)</name>
        <dbReference type="ChEBI" id="CHEBI:18420"/>
    </cofactor>
</comment>
<feature type="binding site" evidence="18">
    <location>
        <position position="154"/>
    </location>
    <ligand>
        <name>(6S)-NADPHX</name>
        <dbReference type="ChEBI" id="CHEBI:64076"/>
    </ligand>
</feature>
<dbReference type="HAMAP" id="MF_01966">
    <property type="entry name" value="NADHX_epimerase"/>
    <property type="match status" value="1"/>
</dbReference>
<dbReference type="Pfam" id="PF01256">
    <property type="entry name" value="Carb_kinase"/>
    <property type="match status" value="1"/>
</dbReference>
<dbReference type="PANTHER" id="PTHR12592">
    <property type="entry name" value="ATP-DEPENDENT (S)-NAD(P)H-HYDRATE DEHYDRATASE FAMILY MEMBER"/>
    <property type="match status" value="1"/>
</dbReference>
<feature type="binding site" evidence="18">
    <location>
        <begin position="128"/>
        <end position="134"/>
    </location>
    <ligand>
        <name>(6S)-NADPHX</name>
        <dbReference type="ChEBI" id="CHEBI:64076"/>
    </ligand>
</feature>
<dbReference type="GO" id="GO:0046872">
    <property type="term" value="F:metal ion binding"/>
    <property type="evidence" value="ECO:0007669"/>
    <property type="project" value="UniProtKB-UniRule"/>
</dbReference>
<keyword evidence="11 18" id="KW-0413">Isomerase</keyword>
<feature type="binding site" evidence="17">
    <location>
        <position position="423"/>
    </location>
    <ligand>
        <name>(6S)-NADPHX</name>
        <dbReference type="ChEBI" id="CHEBI:64076"/>
    </ligand>
</feature>
<dbReference type="GO" id="GO:0110051">
    <property type="term" value="P:metabolite repair"/>
    <property type="evidence" value="ECO:0007669"/>
    <property type="project" value="TreeGrafter"/>
</dbReference>
<name>A0A1L7AFC0_9PROT</name>
<keyword evidence="7 17" id="KW-0067">ATP-binding</keyword>
<evidence type="ECO:0000256" key="4">
    <source>
        <dbReference type="ARBA" id="ARBA00009524"/>
    </source>
</evidence>
<comment type="function">
    <text evidence="17">Catalyzes the dehydration of the S-form of NAD(P)HX at the expense of ADP, which is converted to AMP. Together with NAD(P)HX epimerase, which catalyzes the epimerization of the S- and R-forms, the enzyme allows the repair of both epimers of NAD(P)HX, a damaged form of NAD(P)H that is a result of enzymatic or heat-dependent hydration.</text>
</comment>
<evidence type="ECO:0000256" key="13">
    <source>
        <dbReference type="ARBA" id="ARBA00023268"/>
    </source>
</evidence>
<dbReference type="PANTHER" id="PTHR12592:SF0">
    <property type="entry name" value="ATP-DEPENDENT (S)-NAD(P)H-HYDRATE DEHYDRATASE"/>
    <property type="match status" value="1"/>
</dbReference>
<feature type="binding site" evidence="18">
    <location>
        <position position="124"/>
    </location>
    <ligand>
        <name>K(+)</name>
        <dbReference type="ChEBI" id="CHEBI:29103"/>
    </ligand>
</feature>
<evidence type="ECO:0000256" key="10">
    <source>
        <dbReference type="ARBA" id="ARBA00023027"/>
    </source>
</evidence>
<evidence type="ECO:0000313" key="22">
    <source>
        <dbReference type="EMBL" id="APT57463.1"/>
    </source>
</evidence>
<dbReference type="GO" id="GO:0052855">
    <property type="term" value="F:ADP-dependent NAD(P)H-hydrate dehydratase activity"/>
    <property type="evidence" value="ECO:0007669"/>
    <property type="project" value="UniProtKB-UniRule"/>
</dbReference>
<evidence type="ECO:0000256" key="17">
    <source>
        <dbReference type="HAMAP-Rule" id="MF_01965"/>
    </source>
</evidence>
<dbReference type="SUPFAM" id="SSF64153">
    <property type="entry name" value="YjeF N-terminal domain-like"/>
    <property type="match status" value="1"/>
</dbReference>
<evidence type="ECO:0000259" key="21">
    <source>
        <dbReference type="PROSITE" id="PS51385"/>
    </source>
</evidence>
<dbReference type="eggNOG" id="COG0062">
    <property type="taxonomic scope" value="Bacteria"/>
</dbReference>
<dbReference type="PROSITE" id="PS51383">
    <property type="entry name" value="YJEF_C_3"/>
    <property type="match status" value="1"/>
</dbReference>
<comment type="catalytic activity">
    <reaction evidence="15 17 19">
        <text>(6S)-NADHX + ADP = AMP + phosphate + NADH + H(+)</text>
        <dbReference type="Rhea" id="RHEA:32223"/>
        <dbReference type="ChEBI" id="CHEBI:15378"/>
        <dbReference type="ChEBI" id="CHEBI:43474"/>
        <dbReference type="ChEBI" id="CHEBI:57945"/>
        <dbReference type="ChEBI" id="CHEBI:64074"/>
        <dbReference type="ChEBI" id="CHEBI:456215"/>
        <dbReference type="ChEBI" id="CHEBI:456216"/>
        <dbReference type="EC" id="4.2.1.136"/>
    </reaction>
</comment>
<comment type="similarity">
    <text evidence="4 19">In the C-terminal section; belongs to the NnrD/CARKD family.</text>
</comment>
<feature type="domain" description="YjeF C-terminal" evidence="20">
    <location>
        <begin position="219"/>
        <end position="476"/>
    </location>
</feature>
<keyword evidence="6 17" id="KW-0547">Nucleotide-binding</keyword>
<evidence type="ECO:0000256" key="16">
    <source>
        <dbReference type="ARBA" id="ARBA00049209"/>
    </source>
</evidence>
<feature type="binding site" evidence="18">
    <location>
        <position position="157"/>
    </location>
    <ligand>
        <name>K(+)</name>
        <dbReference type="ChEBI" id="CHEBI:29103"/>
    </ligand>
</feature>
<evidence type="ECO:0000313" key="23">
    <source>
        <dbReference type="Proteomes" id="UP000185494"/>
    </source>
</evidence>
<reference evidence="22 23" key="1">
    <citation type="submission" date="2016-05" db="EMBL/GenBank/DDBJ databases">
        <title>Complete Genome and Methylome Analysis of Psychrotrophic Bacterial Isolates from Antarctic Lake Untersee.</title>
        <authorList>
            <person name="Fomenkov A."/>
            <person name="Akimov V.N."/>
            <person name="Vasilyeva L.V."/>
            <person name="Andersen D."/>
            <person name="Vincze T."/>
            <person name="Roberts R.J."/>
        </authorList>
    </citation>
    <scope>NUCLEOTIDE SEQUENCE [LARGE SCALE GENOMIC DNA]</scope>
    <source>
        <strain evidence="22 23">U14-5</strain>
    </source>
</reference>
<dbReference type="eggNOG" id="COG0063">
    <property type="taxonomic scope" value="Bacteria"/>
</dbReference>
<accession>A0A1L7AFC0</accession>
<comment type="catalytic activity">
    <reaction evidence="1 18 19">
        <text>(6R)-NADHX = (6S)-NADHX</text>
        <dbReference type="Rhea" id="RHEA:32215"/>
        <dbReference type="ChEBI" id="CHEBI:64074"/>
        <dbReference type="ChEBI" id="CHEBI:64075"/>
        <dbReference type="EC" id="5.1.99.6"/>
    </reaction>
</comment>
<keyword evidence="9 18" id="KW-0630">Potassium</keyword>
<dbReference type="Proteomes" id="UP000185494">
    <property type="component" value="Chromosome 1"/>
</dbReference>
<evidence type="ECO:0000256" key="3">
    <source>
        <dbReference type="ARBA" id="ARBA00006001"/>
    </source>
</evidence>
<evidence type="ECO:0000259" key="20">
    <source>
        <dbReference type="PROSITE" id="PS51383"/>
    </source>
</evidence>
<dbReference type="SUPFAM" id="SSF53613">
    <property type="entry name" value="Ribokinase-like"/>
    <property type="match status" value="1"/>
</dbReference>
<organism evidence="22 23">
    <name type="scientific">Roseomonas gilardii</name>
    <dbReference type="NCBI Taxonomy" id="257708"/>
    <lineage>
        <taxon>Bacteria</taxon>
        <taxon>Pseudomonadati</taxon>
        <taxon>Pseudomonadota</taxon>
        <taxon>Alphaproteobacteria</taxon>
        <taxon>Acetobacterales</taxon>
        <taxon>Roseomonadaceae</taxon>
        <taxon>Roseomonas</taxon>
    </lineage>
</organism>
<dbReference type="NCBIfam" id="TIGR00197">
    <property type="entry name" value="yjeF_nterm"/>
    <property type="match status" value="1"/>
</dbReference>
<dbReference type="CDD" id="cd01171">
    <property type="entry name" value="YXKO-related"/>
    <property type="match status" value="1"/>
</dbReference>
<comment type="function">
    <text evidence="18">Catalyzes the epimerization of the S- and R-forms of NAD(P)HX, a damaged form of NAD(P)H that is a result of enzymatic or heat-dependent hydration. This is a prerequisite for the S-specific NAD(P)H-hydrate dehydratase to allow the repair of both epimers of NAD(P)HX.</text>
</comment>
<feature type="binding site" evidence="17">
    <location>
        <begin position="393"/>
        <end position="397"/>
    </location>
    <ligand>
        <name>AMP</name>
        <dbReference type="ChEBI" id="CHEBI:456215"/>
    </ligand>
</feature>
<evidence type="ECO:0000256" key="18">
    <source>
        <dbReference type="HAMAP-Rule" id="MF_01966"/>
    </source>
</evidence>
<sequence>MIRKTHPIPPELLTPAEMARADALAAEAGHPTRVLMAAAGRAVARAVRRCWRPRRVVVLCGPGDNGGDGWVAARLLAQEGWPVAVAALAEPRPGGAAAEAAARWRGPRLDWDPAAVSRAAAVVDAVFGAGLSRPVDGVAADVLRAIAAPVLAVDVPSGVDGGTGQVLGHAARAVATVSFARLKPGHLLLPGRDLCGEVELADIGLPDSVIAEVGPCAFRNGPWLWRLPRPAAAMHKHERGHVVVAAGATMPGAARLAAAAARRAGAGMLTVAATSPGAAFILRGVAMPGDIIADPPADGMIGGKGRVWVLGPGLPPDERAGALLDKVLADRQPVVADAGALTLCAGNPDRLRGASIVTPHAGEFARVFGEAGEDRLASARAAAARTGAVVVLKGSDTVIAAPDGRVAINDNAPAGLATAGTGDVLSGICGAFLAQGMPPFEAAAAAVWVHGAAAPPGPGLIAEDVVAGIPAALARAEEARPGG</sequence>
<dbReference type="AlphaFoldDB" id="A0A1L7AFC0"/>
<evidence type="ECO:0000256" key="2">
    <source>
        <dbReference type="ARBA" id="ARBA00000909"/>
    </source>
</evidence>
<comment type="similarity">
    <text evidence="3 19">In the N-terminal section; belongs to the NnrE/AIBP family.</text>
</comment>
<keyword evidence="13" id="KW-0511">Multifunctional enzyme</keyword>
<dbReference type="KEGG" id="rgi:RGI145_10505"/>
<keyword evidence="12 17" id="KW-0456">Lyase</keyword>
<dbReference type="HAMAP" id="MF_01965">
    <property type="entry name" value="NADHX_dehydratase"/>
    <property type="match status" value="1"/>
</dbReference>
<dbReference type="STRING" id="257708.RGI145_10505"/>